<dbReference type="PROSITE" id="PS50988">
    <property type="entry name" value="TROVE"/>
    <property type="match status" value="1"/>
</dbReference>
<organism evidence="9 10">
    <name type="scientific">Solirubrobacter deserti</name>
    <dbReference type="NCBI Taxonomy" id="2282478"/>
    <lineage>
        <taxon>Bacteria</taxon>
        <taxon>Bacillati</taxon>
        <taxon>Actinomycetota</taxon>
        <taxon>Thermoleophilia</taxon>
        <taxon>Solirubrobacterales</taxon>
        <taxon>Solirubrobacteraceae</taxon>
        <taxon>Solirubrobacter</taxon>
    </lineage>
</organism>
<sequence>MNYLTRFGLRRTRQSEPIPGTAQVRNSAGGYAWAVDDWTRLRRFLILGSEGGSYYAREQTLTRENALAVSRAIAADGPRAVREIVTISREGRAPKNDPAIFALALAAAAEDEATRKLALDALPAVCRTGTHLFAFTRYVEQFRGWGRGLRRAVGAWYVDQSPDRLAYQAIKYRQRDGVSHRDVLRLAHPGAKTRAGNPRLAVTDEQARLFEWIVRGGAAAAGGGDDAARGEVAARGGEDAARGDVVGGGGPAARGDEITARGDVPRGDAVRGDAVRGAASAGAGDGVAVGEATDGRLPALVAAFTAAQAAGTTAETARLVREHGLPREAVKPEHLDDAEVWAALLERMPMTALLRNLATLTRVGVIAPGSYGTDYAAEQLADAERLRKARVHPIAVLSAMRTYASGRGVRGRHTWAPVGRIVDALDAAFYTAFGNVEPANARMMLALDVSGSMTFGEIAGVPGLTPRDASAALALVTAATEPRYEIVGFTGSLTPLAISPRQRLTDAVKAVSDLPFGSTDCALPMRYALAKGYEIDTFVIYTDSETWYGDILPVQALREYRERTGIAARLVVVGMVANRFTIADPEDPGMLDIVGFDAATPEVVSGFARGVV</sequence>
<dbReference type="PANTHER" id="PTHR14202:SF0">
    <property type="entry name" value="RNA-BINDING PROTEIN RO60"/>
    <property type="match status" value="1"/>
</dbReference>
<comment type="caution">
    <text evidence="9">The sequence shown here is derived from an EMBL/GenBank/DDBJ whole genome shotgun (WGS) entry which is preliminary data.</text>
</comment>
<evidence type="ECO:0000256" key="3">
    <source>
        <dbReference type="ARBA" id="ARBA00022490"/>
    </source>
</evidence>
<dbReference type="InterPro" id="IPR056800">
    <property type="entry name" value="vWA_Ro60"/>
</dbReference>
<evidence type="ECO:0000256" key="5">
    <source>
        <dbReference type="ARBA" id="ARBA00022884"/>
    </source>
</evidence>
<comment type="subcellular location">
    <subcellularLocation>
        <location evidence="1">Cytoplasm</location>
    </subcellularLocation>
</comment>
<evidence type="ECO:0000256" key="7">
    <source>
        <dbReference type="SAM" id="MobiDB-lite"/>
    </source>
</evidence>
<feature type="domain" description="TROVE" evidence="8">
    <location>
        <begin position="24"/>
        <end position="441"/>
    </location>
</feature>
<keyword evidence="3" id="KW-0963">Cytoplasm</keyword>
<gene>
    <name evidence="9" type="ORF">OJ962_02590</name>
</gene>
<reference evidence="9" key="1">
    <citation type="submission" date="2022-10" db="EMBL/GenBank/DDBJ databases">
        <title>The WGS of Solirubrobacter sp. CPCC 204708.</title>
        <authorList>
            <person name="Jiang Z."/>
        </authorList>
    </citation>
    <scope>NUCLEOTIDE SEQUENCE</scope>
    <source>
        <strain evidence="9">CPCC 204708</strain>
    </source>
</reference>
<feature type="compositionally biased region" description="Basic and acidic residues" evidence="7">
    <location>
        <begin position="254"/>
        <end position="269"/>
    </location>
</feature>
<name>A0ABT4RCV6_9ACTN</name>
<dbReference type="EMBL" id="JAPCID010000003">
    <property type="protein sequence ID" value="MDA0136369.1"/>
    <property type="molecule type" value="Genomic_DNA"/>
</dbReference>
<keyword evidence="5" id="KW-0694">RNA-binding</keyword>
<comment type="similarity">
    <text evidence="2">Belongs to the Ro 60 kDa family.</text>
</comment>
<evidence type="ECO:0000313" key="10">
    <source>
        <dbReference type="Proteomes" id="UP001147700"/>
    </source>
</evidence>
<dbReference type="InterPro" id="IPR036465">
    <property type="entry name" value="vWFA_dom_sf"/>
</dbReference>
<keyword evidence="4" id="KW-0479">Metal-binding</keyword>
<dbReference type="Gene3D" id="3.40.50.410">
    <property type="entry name" value="von Willebrand factor, type A domain"/>
    <property type="match status" value="2"/>
</dbReference>
<accession>A0ABT4RCV6</accession>
<dbReference type="InterPro" id="IPR037214">
    <property type="entry name" value="TROVE_dom_sf"/>
</dbReference>
<evidence type="ECO:0000256" key="6">
    <source>
        <dbReference type="ARBA" id="ARBA00023274"/>
    </source>
</evidence>
<dbReference type="InterPro" id="IPR040322">
    <property type="entry name" value="TROVE2"/>
</dbReference>
<dbReference type="PANTHER" id="PTHR14202">
    <property type="entry name" value="60 KDA RIBONUCLEOPROTEIN SSA/RO"/>
    <property type="match status" value="1"/>
</dbReference>
<evidence type="ECO:0000256" key="4">
    <source>
        <dbReference type="ARBA" id="ARBA00022723"/>
    </source>
</evidence>
<dbReference type="SUPFAM" id="SSF53300">
    <property type="entry name" value="vWA-like"/>
    <property type="match status" value="1"/>
</dbReference>
<evidence type="ECO:0000256" key="1">
    <source>
        <dbReference type="ARBA" id="ARBA00004496"/>
    </source>
</evidence>
<evidence type="ECO:0000259" key="8">
    <source>
        <dbReference type="PROSITE" id="PS50988"/>
    </source>
</evidence>
<evidence type="ECO:0000256" key="2">
    <source>
        <dbReference type="ARBA" id="ARBA00007814"/>
    </source>
</evidence>
<keyword evidence="10" id="KW-1185">Reference proteome</keyword>
<proteinExistence type="inferred from homology"/>
<dbReference type="Proteomes" id="UP001147700">
    <property type="component" value="Unassembled WGS sequence"/>
</dbReference>
<dbReference type="RefSeq" id="WP_202955478.1">
    <property type="nucleotide sequence ID" value="NZ_JAPCID010000003.1"/>
</dbReference>
<dbReference type="Pfam" id="PF05731">
    <property type="entry name" value="TROVE"/>
    <property type="match status" value="2"/>
</dbReference>
<evidence type="ECO:0000313" key="9">
    <source>
        <dbReference type="EMBL" id="MDA0136369.1"/>
    </source>
</evidence>
<dbReference type="SUPFAM" id="SSF140864">
    <property type="entry name" value="TROVE domain-like"/>
    <property type="match status" value="2"/>
</dbReference>
<keyword evidence="6" id="KW-0687">Ribonucleoprotein</keyword>
<feature type="region of interest" description="Disordered" evidence="7">
    <location>
        <begin position="219"/>
        <end position="269"/>
    </location>
</feature>
<protein>
    <submittedName>
        <fullName evidence="9">TROVE domain-containing protein</fullName>
    </submittedName>
</protein>
<dbReference type="Pfam" id="PF25045">
    <property type="entry name" value="vWA_Ro60"/>
    <property type="match status" value="1"/>
</dbReference>
<dbReference type="InterPro" id="IPR008858">
    <property type="entry name" value="TROVE_dom"/>
</dbReference>